<evidence type="ECO:0000256" key="1">
    <source>
        <dbReference type="SAM" id="Coils"/>
    </source>
</evidence>
<evidence type="ECO:0000313" key="4">
    <source>
        <dbReference type="Proteomes" id="UP000215335"/>
    </source>
</evidence>
<gene>
    <name evidence="3" type="ORF">TSAR_010039</name>
</gene>
<name>A0A232ER51_9HYME</name>
<sequence length="158" mass="18373">MSDSREDKNAQVCYDTDDEEPSPQYSDLDDDSDDDASLEKAMHEQYLEFIEEENNKLKEKMKELEHKLKIAKLKYEHLEVDRKSIEVYFELYKEKMEKASGIENENGHDACNETVGYTKKDHFKTWLKEVDFPTVGLSSVLLVDSWTGHCPSAVEKVN</sequence>
<evidence type="ECO:0000313" key="3">
    <source>
        <dbReference type="EMBL" id="OXU20843.1"/>
    </source>
</evidence>
<feature type="coiled-coil region" evidence="1">
    <location>
        <begin position="40"/>
        <end position="81"/>
    </location>
</feature>
<comment type="caution">
    <text evidence="3">The sequence shown here is derived from an EMBL/GenBank/DDBJ whole genome shotgun (WGS) entry which is preliminary data.</text>
</comment>
<keyword evidence="1" id="KW-0175">Coiled coil</keyword>
<dbReference type="EMBL" id="NNAY01002662">
    <property type="protein sequence ID" value="OXU20843.1"/>
    <property type="molecule type" value="Genomic_DNA"/>
</dbReference>
<accession>A0A232ER51</accession>
<protein>
    <submittedName>
        <fullName evidence="3">Uncharacterized protein</fullName>
    </submittedName>
</protein>
<evidence type="ECO:0000256" key="2">
    <source>
        <dbReference type="SAM" id="MobiDB-lite"/>
    </source>
</evidence>
<dbReference type="Proteomes" id="UP000215335">
    <property type="component" value="Unassembled WGS sequence"/>
</dbReference>
<feature type="region of interest" description="Disordered" evidence="2">
    <location>
        <begin position="1"/>
        <end position="37"/>
    </location>
</feature>
<keyword evidence="4" id="KW-1185">Reference proteome</keyword>
<dbReference type="AlphaFoldDB" id="A0A232ER51"/>
<organism evidence="3 4">
    <name type="scientific">Trichomalopsis sarcophagae</name>
    <dbReference type="NCBI Taxonomy" id="543379"/>
    <lineage>
        <taxon>Eukaryota</taxon>
        <taxon>Metazoa</taxon>
        <taxon>Ecdysozoa</taxon>
        <taxon>Arthropoda</taxon>
        <taxon>Hexapoda</taxon>
        <taxon>Insecta</taxon>
        <taxon>Pterygota</taxon>
        <taxon>Neoptera</taxon>
        <taxon>Endopterygota</taxon>
        <taxon>Hymenoptera</taxon>
        <taxon>Apocrita</taxon>
        <taxon>Proctotrupomorpha</taxon>
        <taxon>Chalcidoidea</taxon>
        <taxon>Pteromalidae</taxon>
        <taxon>Pteromalinae</taxon>
        <taxon>Trichomalopsis</taxon>
    </lineage>
</organism>
<reference evidence="3 4" key="1">
    <citation type="journal article" date="2017" name="Curr. Biol.">
        <title>The Evolution of Venom by Co-option of Single-Copy Genes.</title>
        <authorList>
            <person name="Martinson E.O."/>
            <person name="Mrinalini"/>
            <person name="Kelkar Y.D."/>
            <person name="Chang C.H."/>
            <person name="Werren J.H."/>
        </authorList>
    </citation>
    <scope>NUCLEOTIDE SEQUENCE [LARGE SCALE GENOMIC DNA]</scope>
    <source>
        <strain evidence="3 4">Alberta</strain>
        <tissue evidence="3">Whole body</tissue>
    </source>
</reference>
<feature type="compositionally biased region" description="Acidic residues" evidence="2">
    <location>
        <begin position="15"/>
        <end position="36"/>
    </location>
</feature>
<proteinExistence type="predicted"/>